<reference evidence="2" key="1">
    <citation type="journal article" date="2014" name="Genome Announc.">
        <title>Draft Genome Sequences of Marine Flavobacterium Nonlabens Strains NR17, NR24, NR27, NR32, NR33, and Ara13.</title>
        <authorList>
            <person name="Nakanishi M."/>
            <person name="Meirelles P."/>
            <person name="Suzuki R."/>
            <person name="Takatani N."/>
            <person name="Mino S."/>
            <person name="Suda W."/>
            <person name="Oshima K."/>
            <person name="Hattori M."/>
            <person name="Ohkuma M."/>
            <person name="Hosokawa M."/>
            <person name="Miyashita K."/>
            <person name="Thompson F.L."/>
            <person name="Niwa A."/>
            <person name="Sawabe T."/>
            <person name="Sawabe T."/>
        </authorList>
    </citation>
    <scope>NUCLEOTIDE SEQUENCE [LARGE SCALE GENOMIC DNA]</scope>
    <source>
        <strain evidence="2">JCM 19294</strain>
    </source>
</reference>
<dbReference type="CDD" id="cd06174">
    <property type="entry name" value="MFS"/>
    <property type="match status" value="1"/>
</dbReference>
<keyword evidence="1" id="KW-0472">Membrane</keyword>
<dbReference type="InterPro" id="IPR036259">
    <property type="entry name" value="MFS_trans_sf"/>
</dbReference>
<feature type="transmembrane region" description="Helical" evidence="1">
    <location>
        <begin position="89"/>
        <end position="113"/>
    </location>
</feature>
<accession>A0A090Q2V5</accession>
<evidence type="ECO:0008006" key="4">
    <source>
        <dbReference type="Google" id="ProtNLM"/>
    </source>
</evidence>
<comment type="caution">
    <text evidence="2">The sequence shown here is derived from an EMBL/GenBank/DDBJ whole genome shotgun (WGS) entry which is preliminary data.</text>
</comment>
<dbReference type="STRING" id="319236.BST91_10680"/>
<sequence length="909" mass="103677">MQLYLFLLICALLVVKPTVNALFLSVAGRDNLSIAFVITALVAVIVSYTYNRLLVTLPLHEITKNSLWFFGAVFVLIGGVVVFDFENIFLSYVFYIFIGIYAILATSQFWVTANIVFNVSQAKRLFGFVGAGGIAGGIAGGYLTSITAPYINNGFLIATAGLMILACVFIYKKVRSLRIVNLKNIKLQKQERVSKKKSLSLIIKNSHLSYLAGVIGLGVVVAKLVDYQFSYLSSVSIPEPDDLASFFGFWFSTFNIISLLIQLFLTKKFLENLNISSNLLVLPTMIVICTSLLFIFPELWVVVLLKGFDGSLKQSLYKSSVELLALPVPSEIKNKTKTFIDVVVDSTATGIAGLLIILIIKGLELPTYTINFIILIATLFWMYMILKVRSTYLSTFKSSISNKTGLFDKRSNLKVIRENIKVIIDNGNKLDIIEILKKVPQVAHHSLKDPLLKLLDHENDQVKIAAISQLNHVFKEPVYRVHNFIYSKNGELVFAALQYLITQDHIAPQFFENYLDDDDDHIASTALLALAQYASRDSHLGEKYNLHLRIKLFLDEIDENIKEVDLKEKSRLIEAIGYAKYTNYQTIIKTNLNNRNEVIKTSCIKSAGHTKDRYFLQDLFSLLEQPRYRKVASEALVEYGNSLLHFLKVKHSRGTLTKSLLLELPMLLGAINTKKSYKFLIQIASDYTISSNYKCYDKLFNLRQNKKFPRLTGRTAQNLIKKESKRYYKLIRMFYSLKVMSNSDDDITYLPVVNQIKELTIEIEQLIDLQLKVLFNILALRYSPDNIWIAYNGLLSKQTNSQIEAKEYLNEVLHRKLSTQVINATNAYLKLQEKHFDYTNEIQLYPEKTLIKKSILLDEELLENKLVKLLHVMPLSQRKRIVLYLENSEKEGVITFLKRLNINPKEKTA</sequence>
<feature type="transmembrane region" description="Helical" evidence="1">
    <location>
        <begin position="31"/>
        <end position="50"/>
    </location>
</feature>
<keyword evidence="1" id="KW-1133">Transmembrane helix</keyword>
<dbReference type="PANTHER" id="PTHR43596:SF1">
    <property type="entry name" value="ADP,ATP CARRIER PROTEIN"/>
    <property type="match status" value="1"/>
</dbReference>
<evidence type="ECO:0000313" key="3">
    <source>
        <dbReference type="Proteomes" id="UP000029221"/>
    </source>
</evidence>
<feature type="transmembrane region" description="Helical" evidence="1">
    <location>
        <begin position="125"/>
        <end position="144"/>
    </location>
</feature>
<dbReference type="Proteomes" id="UP000029221">
    <property type="component" value="Unassembled WGS sequence"/>
</dbReference>
<dbReference type="SUPFAM" id="SSF103473">
    <property type="entry name" value="MFS general substrate transporter"/>
    <property type="match status" value="1"/>
</dbReference>
<keyword evidence="1" id="KW-0812">Transmembrane</keyword>
<dbReference type="InterPro" id="IPR016024">
    <property type="entry name" value="ARM-type_fold"/>
</dbReference>
<keyword evidence="3" id="KW-1185">Reference proteome</keyword>
<dbReference type="AlphaFoldDB" id="A0A090Q2V5"/>
<evidence type="ECO:0000313" key="2">
    <source>
        <dbReference type="EMBL" id="GAK96048.1"/>
    </source>
</evidence>
<gene>
    <name evidence="2" type="ORF">JCM19294_2830</name>
</gene>
<protein>
    <recommendedName>
        <fullName evidence="4">ADP,ATP carrier protein</fullName>
    </recommendedName>
</protein>
<dbReference type="EMBL" id="BBML01000001">
    <property type="protein sequence ID" value="GAK96048.1"/>
    <property type="molecule type" value="Genomic_DNA"/>
</dbReference>
<feature type="transmembrane region" description="Helical" evidence="1">
    <location>
        <begin position="277"/>
        <end position="296"/>
    </location>
</feature>
<evidence type="ECO:0000256" key="1">
    <source>
        <dbReference type="SAM" id="Phobius"/>
    </source>
</evidence>
<feature type="transmembrane region" description="Helical" evidence="1">
    <location>
        <begin position="150"/>
        <end position="171"/>
    </location>
</feature>
<feature type="transmembrane region" description="Helical" evidence="1">
    <location>
        <begin position="207"/>
        <end position="225"/>
    </location>
</feature>
<dbReference type="eggNOG" id="COG3202">
    <property type="taxonomic scope" value="Bacteria"/>
</dbReference>
<organism evidence="2 3">
    <name type="scientific">Nonlabens tegetincola</name>
    <dbReference type="NCBI Taxonomy" id="323273"/>
    <lineage>
        <taxon>Bacteria</taxon>
        <taxon>Pseudomonadati</taxon>
        <taxon>Bacteroidota</taxon>
        <taxon>Flavobacteriia</taxon>
        <taxon>Flavobacteriales</taxon>
        <taxon>Flavobacteriaceae</taxon>
        <taxon>Nonlabens</taxon>
    </lineage>
</organism>
<feature type="transmembrane region" description="Helical" evidence="1">
    <location>
        <begin position="245"/>
        <end position="265"/>
    </location>
</feature>
<proteinExistence type="predicted"/>
<feature type="transmembrane region" description="Helical" evidence="1">
    <location>
        <begin position="339"/>
        <end position="360"/>
    </location>
</feature>
<dbReference type="Gene3D" id="1.25.10.10">
    <property type="entry name" value="Leucine-rich Repeat Variant"/>
    <property type="match status" value="1"/>
</dbReference>
<dbReference type="eggNOG" id="COG1413">
    <property type="taxonomic scope" value="Bacteria"/>
</dbReference>
<name>A0A090Q2V5_9FLAO</name>
<dbReference type="InterPro" id="IPR011989">
    <property type="entry name" value="ARM-like"/>
</dbReference>
<feature type="transmembrane region" description="Helical" evidence="1">
    <location>
        <begin position="367"/>
        <end position="386"/>
    </location>
</feature>
<dbReference type="SUPFAM" id="SSF48371">
    <property type="entry name" value="ARM repeat"/>
    <property type="match status" value="1"/>
</dbReference>
<feature type="transmembrane region" description="Helical" evidence="1">
    <location>
        <begin position="62"/>
        <end position="83"/>
    </location>
</feature>
<dbReference type="PANTHER" id="PTHR43596">
    <property type="entry name" value="ADP,ATP CARRIER PROTEIN"/>
    <property type="match status" value="1"/>
</dbReference>